<proteinExistence type="predicted"/>
<keyword evidence="3" id="KW-1185">Reference proteome</keyword>
<feature type="compositionally biased region" description="Acidic residues" evidence="1">
    <location>
        <begin position="1"/>
        <end position="10"/>
    </location>
</feature>
<dbReference type="Proteomes" id="UP001183176">
    <property type="component" value="Unassembled WGS sequence"/>
</dbReference>
<organism evidence="2 3">
    <name type="scientific">Jatrophihabitans lederbergiae</name>
    <dbReference type="NCBI Taxonomy" id="3075547"/>
    <lineage>
        <taxon>Bacteria</taxon>
        <taxon>Bacillati</taxon>
        <taxon>Actinomycetota</taxon>
        <taxon>Actinomycetes</taxon>
        <taxon>Jatrophihabitantales</taxon>
        <taxon>Jatrophihabitantaceae</taxon>
        <taxon>Jatrophihabitans</taxon>
    </lineage>
</organism>
<dbReference type="RefSeq" id="WP_311423288.1">
    <property type="nucleotide sequence ID" value="NZ_JAVREH010000014.1"/>
</dbReference>
<evidence type="ECO:0000313" key="3">
    <source>
        <dbReference type="Proteomes" id="UP001183176"/>
    </source>
</evidence>
<feature type="compositionally biased region" description="Polar residues" evidence="1">
    <location>
        <begin position="17"/>
        <end position="29"/>
    </location>
</feature>
<feature type="region of interest" description="Disordered" evidence="1">
    <location>
        <begin position="1"/>
        <end position="32"/>
    </location>
</feature>
<reference evidence="3" key="1">
    <citation type="submission" date="2023-07" db="EMBL/GenBank/DDBJ databases">
        <title>30 novel species of actinomycetes from the DSMZ collection.</title>
        <authorList>
            <person name="Nouioui I."/>
        </authorList>
    </citation>
    <scope>NUCLEOTIDE SEQUENCE [LARGE SCALE GENOMIC DNA]</scope>
    <source>
        <strain evidence="3">DSM 44399</strain>
    </source>
</reference>
<protein>
    <submittedName>
        <fullName evidence="2">Uncharacterized protein</fullName>
    </submittedName>
</protein>
<comment type="caution">
    <text evidence="2">The sequence shown here is derived from an EMBL/GenBank/DDBJ whole genome shotgun (WGS) entry which is preliminary data.</text>
</comment>
<name>A0ABU2JAW7_9ACTN</name>
<accession>A0ABU2JAW7</accession>
<evidence type="ECO:0000313" key="2">
    <source>
        <dbReference type="EMBL" id="MDT0262137.1"/>
    </source>
</evidence>
<sequence>MTVTIEEQDATEAPTAITGTPAESDQPATDPQRVEAGHKVLEMFAAVCGAPDDAAVATQANQALAELQALLDAS</sequence>
<gene>
    <name evidence="2" type="ORF">RM423_12115</name>
</gene>
<evidence type="ECO:0000256" key="1">
    <source>
        <dbReference type="SAM" id="MobiDB-lite"/>
    </source>
</evidence>
<dbReference type="EMBL" id="JAVREH010000014">
    <property type="protein sequence ID" value="MDT0262137.1"/>
    <property type="molecule type" value="Genomic_DNA"/>
</dbReference>